<evidence type="ECO:0000256" key="6">
    <source>
        <dbReference type="ARBA" id="ARBA00022723"/>
    </source>
</evidence>
<dbReference type="InterPro" id="IPR002646">
    <property type="entry name" value="PolA_pol_head_dom"/>
</dbReference>
<sequence>MPLRSTLILEMIFTSFVRKFCTITTIQLKTSLKAKLVQKMLSQNSEALNIFKQISVIPELKILETIFTSNGYELRMAGGAVRDIMCGIQPNDIDFASNATPDQMIRIMRDKDNIRLITTPSGERHGTVTARINDKHQFEITTLRIDKCTDGRHAEVVFVNDWKIDASRRDLTINSMFLDLNGILYDYFDGENDLKNKRIRFVGDTASRIREDYLRIFRYFRFHARFGSSQTHDLQTLSTIKSNCDGLQIISGERIWAEMKRILVIKNCENVIDVMFNNIQIGKHLGFKVNQRNANETQLSGDFSRDLSEFRKVLNNLMNGVNTGVMSGWEAYTLFAALIQDSDELLDVTKRLKLSNYEKECILYIIKNRETLLNEDMKALRSQLALTPKPNQNNLRKSIIECMKYCGLFSHISAISEWTIPEFPFTGHLIAGRVKKRTLIKDIINELKTFWAKTGFESTEEQLKEELERLLQSDRYKE</sequence>
<evidence type="ECO:0000259" key="10">
    <source>
        <dbReference type="Pfam" id="PF01743"/>
    </source>
</evidence>
<dbReference type="PANTHER" id="PTHR46173:SF1">
    <property type="entry name" value="CCA TRNA NUCLEOTIDYLTRANSFERASE 1, MITOCHONDRIAL"/>
    <property type="match status" value="1"/>
</dbReference>
<evidence type="ECO:0000256" key="8">
    <source>
        <dbReference type="ARBA" id="ARBA00022842"/>
    </source>
</evidence>
<protein>
    <recommendedName>
        <fullName evidence="14">CCA tRNA nucleotidyltransferase 1, mitochondrial</fullName>
    </recommendedName>
</protein>
<dbReference type="InterPro" id="IPR050264">
    <property type="entry name" value="Bact_CCA-adding_enz_type3_sf"/>
</dbReference>
<keyword evidence="3 9" id="KW-0808">Transferase</keyword>
<keyword evidence="4" id="KW-0819">tRNA processing</keyword>
<dbReference type="EMBL" id="OC918097">
    <property type="protein sequence ID" value="CAD7648669.1"/>
    <property type="molecule type" value="Genomic_DNA"/>
</dbReference>
<dbReference type="SUPFAM" id="SSF81301">
    <property type="entry name" value="Nucleotidyltransferase"/>
    <property type="match status" value="1"/>
</dbReference>
<reference evidence="12" key="1">
    <citation type="submission" date="2020-11" db="EMBL/GenBank/DDBJ databases">
        <authorList>
            <person name="Tran Van P."/>
        </authorList>
    </citation>
    <scope>NUCLEOTIDE SEQUENCE</scope>
</reference>
<dbReference type="SUPFAM" id="SSF81891">
    <property type="entry name" value="Poly A polymerase C-terminal region-like"/>
    <property type="match status" value="1"/>
</dbReference>
<evidence type="ECO:0000313" key="12">
    <source>
        <dbReference type="EMBL" id="CAD7648669.1"/>
    </source>
</evidence>
<feature type="domain" description="Poly A polymerase head" evidence="10">
    <location>
        <begin position="74"/>
        <end position="200"/>
    </location>
</feature>
<evidence type="ECO:0000256" key="3">
    <source>
        <dbReference type="ARBA" id="ARBA00022679"/>
    </source>
</evidence>
<gene>
    <name evidence="12" type="ORF">ONB1V03_LOCUS6874</name>
</gene>
<evidence type="ECO:0000256" key="4">
    <source>
        <dbReference type="ARBA" id="ARBA00022694"/>
    </source>
</evidence>
<dbReference type="GO" id="GO:0000049">
    <property type="term" value="F:tRNA binding"/>
    <property type="evidence" value="ECO:0007669"/>
    <property type="project" value="TreeGrafter"/>
</dbReference>
<dbReference type="GO" id="GO:0046872">
    <property type="term" value="F:metal ion binding"/>
    <property type="evidence" value="ECO:0007669"/>
    <property type="project" value="UniProtKB-KW"/>
</dbReference>
<keyword evidence="6" id="KW-0479">Metal-binding</keyword>
<dbReference type="EMBL" id="CAJPVJ010003272">
    <property type="protein sequence ID" value="CAG2167367.1"/>
    <property type="molecule type" value="Genomic_DNA"/>
</dbReference>
<feature type="domain" description="tRNA nucleotidyltransferase/poly(A) polymerase RNA and SrmB- binding" evidence="11">
    <location>
        <begin position="235"/>
        <end position="276"/>
    </location>
</feature>
<evidence type="ECO:0000256" key="7">
    <source>
        <dbReference type="ARBA" id="ARBA00022741"/>
    </source>
</evidence>
<dbReference type="Gene3D" id="3.30.460.10">
    <property type="entry name" value="Beta Polymerase, domain 2"/>
    <property type="match status" value="1"/>
</dbReference>
<evidence type="ECO:0000259" key="11">
    <source>
        <dbReference type="Pfam" id="PF12627"/>
    </source>
</evidence>
<keyword evidence="5" id="KW-0548">Nucleotidyltransferase</keyword>
<dbReference type="GO" id="GO:0000166">
    <property type="term" value="F:nucleotide binding"/>
    <property type="evidence" value="ECO:0007669"/>
    <property type="project" value="UniProtKB-KW"/>
</dbReference>
<dbReference type="CDD" id="cd05398">
    <property type="entry name" value="NT_ClassII-CCAase"/>
    <property type="match status" value="1"/>
</dbReference>
<dbReference type="Pfam" id="PF01743">
    <property type="entry name" value="PolyA_pol"/>
    <property type="match status" value="1"/>
</dbReference>
<organism evidence="12">
    <name type="scientific">Oppiella nova</name>
    <dbReference type="NCBI Taxonomy" id="334625"/>
    <lineage>
        <taxon>Eukaryota</taxon>
        <taxon>Metazoa</taxon>
        <taxon>Ecdysozoa</taxon>
        <taxon>Arthropoda</taxon>
        <taxon>Chelicerata</taxon>
        <taxon>Arachnida</taxon>
        <taxon>Acari</taxon>
        <taxon>Acariformes</taxon>
        <taxon>Sarcoptiformes</taxon>
        <taxon>Oribatida</taxon>
        <taxon>Brachypylina</taxon>
        <taxon>Oppioidea</taxon>
        <taxon>Oppiidae</taxon>
        <taxon>Oppiella</taxon>
    </lineage>
</organism>
<keyword evidence="7" id="KW-0547">Nucleotide-binding</keyword>
<evidence type="ECO:0008006" key="14">
    <source>
        <dbReference type="Google" id="ProtNLM"/>
    </source>
</evidence>
<dbReference type="GO" id="GO:0001680">
    <property type="term" value="P:tRNA 3'-terminal CCA addition"/>
    <property type="evidence" value="ECO:0007669"/>
    <property type="project" value="TreeGrafter"/>
</dbReference>
<dbReference type="OrthoDB" id="445712at2759"/>
<dbReference type="AlphaFoldDB" id="A0A7R9QKZ0"/>
<dbReference type="InterPro" id="IPR032828">
    <property type="entry name" value="PolyA_RNA-bd"/>
</dbReference>
<dbReference type="GO" id="GO:0005739">
    <property type="term" value="C:mitochondrion"/>
    <property type="evidence" value="ECO:0007669"/>
    <property type="project" value="TreeGrafter"/>
</dbReference>
<proteinExistence type="inferred from homology"/>
<evidence type="ECO:0000256" key="2">
    <source>
        <dbReference type="ARBA" id="ARBA00007265"/>
    </source>
</evidence>
<dbReference type="PANTHER" id="PTHR46173">
    <property type="entry name" value="CCA TRNA NUCLEOTIDYLTRANSFERASE 1, MITOCHONDRIAL"/>
    <property type="match status" value="1"/>
</dbReference>
<comment type="similarity">
    <text evidence="2 9">Belongs to the tRNA nucleotidyltransferase/poly(A) polymerase family.</text>
</comment>
<accession>A0A7R9QKZ0</accession>
<dbReference type="GO" id="GO:0016779">
    <property type="term" value="F:nucleotidyltransferase activity"/>
    <property type="evidence" value="ECO:0007669"/>
    <property type="project" value="UniProtKB-KW"/>
</dbReference>
<name>A0A7R9QKZ0_9ACAR</name>
<dbReference type="Pfam" id="PF12627">
    <property type="entry name" value="PolyA_pol_RNAbd"/>
    <property type="match status" value="1"/>
</dbReference>
<dbReference type="GO" id="GO:1990180">
    <property type="term" value="P:mitochondrial tRNA 3'-end processing"/>
    <property type="evidence" value="ECO:0007669"/>
    <property type="project" value="TreeGrafter"/>
</dbReference>
<evidence type="ECO:0000256" key="1">
    <source>
        <dbReference type="ARBA" id="ARBA00001946"/>
    </source>
</evidence>
<keyword evidence="8" id="KW-0460">Magnesium</keyword>
<dbReference type="Gene3D" id="1.10.3090.10">
    <property type="entry name" value="cca-adding enzyme, domain 2"/>
    <property type="match status" value="1"/>
</dbReference>
<evidence type="ECO:0000256" key="9">
    <source>
        <dbReference type="RuleBase" id="RU003953"/>
    </source>
</evidence>
<evidence type="ECO:0000313" key="13">
    <source>
        <dbReference type="Proteomes" id="UP000728032"/>
    </source>
</evidence>
<keyword evidence="13" id="KW-1185">Reference proteome</keyword>
<dbReference type="InterPro" id="IPR043519">
    <property type="entry name" value="NT_sf"/>
</dbReference>
<evidence type="ECO:0000256" key="5">
    <source>
        <dbReference type="ARBA" id="ARBA00022695"/>
    </source>
</evidence>
<comment type="cofactor">
    <cofactor evidence="1">
        <name>Mg(2+)</name>
        <dbReference type="ChEBI" id="CHEBI:18420"/>
    </cofactor>
</comment>
<dbReference type="Proteomes" id="UP000728032">
    <property type="component" value="Unassembled WGS sequence"/>
</dbReference>
<keyword evidence="9" id="KW-0694">RNA-binding</keyword>